<keyword evidence="3 6" id="KW-0238">DNA-binding</keyword>
<dbReference type="SUPFAM" id="SSF46929">
    <property type="entry name" value="DNA helicase RuvA subunit, C-terminal domain"/>
    <property type="match status" value="1"/>
</dbReference>
<dbReference type="InterPro" id="IPR000085">
    <property type="entry name" value="RuvA"/>
</dbReference>
<organism evidence="8 9">
    <name type="scientific">Aciditerrimonas ferrireducens</name>
    <dbReference type="NCBI Taxonomy" id="667306"/>
    <lineage>
        <taxon>Bacteria</taxon>
        <taxon>Bacillati</taxon>
        <taxon>Actinomycetota</taxon>
        <taxon>Acidimicrobiia</taxon>
        <taxon>Acidimicrobiales</taxon>
        <taxon>Acidimicrobiaceae</taxon>
        <taxon>Aciditerrimonas</taxon>
    </lineage>
</organism>
<keyword evidence="8" id="KW-0378">Hydrolase</keyword>
<dbReference type="InterPro" id="IPR010994">
    <property type="entry name" value="RuvA_2-like"/>
</dbReference>
<keyword evidence="1 6" id="KW-0963">Cytoplasm</keyword>
<keyword evidence="2 6" id="KW-0227">DNA damage</keyword>
<dbReference type="Proteomes" id="UP001589788">
    <property type="component" value="Unassembled WGS sequence"/>
</dbReference>
<dbReference type="Gene3D" id="1.10.150.20">
    <property type="entry name" value="5' to 3' exonuclease, C-terminal subdomain"/>
    <property type="match status" value="1"/>
</dbReference>
<dbReference type="Pfam" id="PF01330">
    <property type="entry name" value="RuvA_N"/>
    <property type="match status" value="1"/>
</dbReference>
<dbReference type="SMART" id="SM00278">
    <property type="entry name" value="HhH1"/>
    <property type="match status" value="2"/>
</dbReference>
<comment type="caution">
    <text evidence="8">The sequence shown here is derived from an EMBL/GenBank/DDBJ whole genome shotgun (WGS) entry which is preliminary data.</text>
</comment>
<comment type="subcellular location">
    <subcellularLocation>
        <location evidence="6">Cytoplasm</location>
    </subcellularLocation>
</comment>
<dbReference type="Pfam" id="PF07499">
    <property type="entry name" value="RuvA_C"/>
    <property type="match status" value="1"/>
</dbReference>
<comment type="caution">
    <text evidence="6">Lacks conserved residue(s) required for the propagation of feature annotation.</text>
</comment>
<feature type="region of interest" description="Domain III" evidence="6">
    <location>
        <begin position="154"/>
        <end position="197"/>
    </location>
</feature>
<evidence type="ECO:0000256" key="3">
    <source>
        <dbReference type="ARBA" id="ARBA00023125"/>
    </source>
</evidence>
<dbReference type="Gene3D" id="2.40.50.140">
    <property type="entry name" value="Nucleic acid-binding proteins"/>
    <property type="match status" value="1"/>
</dbReference>
<feature type="domain" description="Helix-hairpin-helix DNA-binding motif class 1" evidence="7">
    <location>
        <begin position="74"/>
        <end position="93"/>
    </location>
</feature>
<dbReference type="GO" id="GO:0003678">
    <property type="term" value="F:DNA helicase activity"/>
    <property type="evidence" value="ECO:0007669"/>
    <property type="project" value="UniProtKB-EC"/>
</dbReference>
<dbReference type="Pfam" id="PF14520">
    <property type="entry name" value="HHH_5"/>
    <property type="match status" value="1"/>
</dbReference>
<dbReference type="InterPro" id="IPR036267">
    <property type="entry name" value="RuvA_C_sf"/>
</dbReference>
<accession>A0ABV6C2P1</accession>
<dbReference type="InterPro" id="IPR003583">
    <property type="entry name" value="Hlx-hairpin-Hlx_DNA-bd_motif"/>
</dbReference>
<dbReference type="NCBIfam" id="TIGR00084">
    <property type="entry name" value="ruvA"/>
    <property type="match status" value="1"/>
</dbReference>
<keyword evidence="4 6" id="KW-0233">DNA recombination</keyword>
<comment type="function">
    <text evidence="6">The RuvA-RuvB-RuvC complex processes Holliday junction (HJ) DNA during genetic recombination and DNA repair, while the RuvA-RuvB complex plays an important role in the rescue of blocked DNA replication forks via replication fork reversal (RFR). RuvA specifically binds to HJ cruciform DNA, conferring on it an open structure. The RuvB hexamer acts as an ATP-dependent pump, pulling dsDNA into and through the RuvAB complex. HJ branch migration allows RuvC to scan DNA until it finds its consensus sequence, where it cleaves and resolves the cruciform DNA.</text>
</comment>
<keyword evidence="5 6" id="KW-0234">DNA repair</keyword>
<evidence type="ECO:0000256" key="6">
    <source>
        <dbReference type="HAMAP-Rule" id="MF_00031"/>
    </source>
</evidence>
<evidence type="ECO:0000256" key="2">
    <source>
        <dbReference type="ARBA" id="ARBA00022763"/>
    </source>
</evidence>
<dbReference type="SUPFAM" id="SSF47781">
    <property type="entry name" value="RuvA domain 2-like"/>
    <property type="match status" value="1"/>
</dbReference>
<dbReference type="GO" id="GO:0016787">
    <property type="term" value="F:hydrolase activity"/>
    <property type="evidence" value="ECO:0007669"/>
    <property type="project" value="UniProtKB-KW"/>
</dbReference>
<dbReference type="HAMAP" id="MF_00031">
    <property type="entry name" value="DNA_HJ_migration_RuvA"/>
    <property type="match status" value="1"/>
</dbReference>
<reference evidence="8 9" key="1">
    <citation type="submission" date="2024-09" db="EMBL/GenBank/DDBJ databases">
        <authorList>
            <person name="Sun Q."/>
            <person name="Mori K."/>
        </authorList>
    </citation>
    <scope>NUCLEOTIDE SEQUENCE [LARGE SCALE GENOMIC DNA]</scope>
    <source>
        <strain evidence="8 9">JCM 15389</strain>
    </source>
</reference>
<dbReference type="InterPro" id="IPR011114">
    <property type="entry name" value="RuvA_C"/>
</dbReference>
<proteinExistence type="inferred from homology"/>
<dbReference type="SUPFAM" id="SSF50249">
    <property type="entry name" value="Nucleic acid-binding proteins"/>
    <property type="match status" value="1"/>
</dbReference>
<dbReference type="InterPro" id="IPR012340">
    <property type="entry name" value="NA-bd_OB-fold"/>
</dbReference>
<name>A0ABV6C2P1_9ACTN</name>
<keyword evidence="9" id="KW-1185">Reference proteome</keyword>
<evidence type="ECO:0000313" key="9">
    <source>
        <dbReference type="Proteomes" id="UP001589788"/>
    </source>
</evidence>
<feature type="region of interest" description="Domain II" evidence="6">
    <location>
        <begin position="66"/>
        <end position="143"/>
    </location>
</feature>
<dbReference type="EMBL" id="JBHLYQ010000060">
    <property type="protein sequence ID" value="MFC0081963.1"/>
    <property type="molecule type" value="Genomic_DNA"/>
</dbReference>
<dbReference type="RefSeq" id="WP_377789314.1">
    <property type="nucleotide sequence ID" value="NZ_JBHLYQ010000060.1"/>
</dbReference>
<sequence length="197" mass="20479">MIGWLRGRLLCIEPPNELVLDVAGVGYRLQVPSRVLARLGPPGSDTELFVHTHLRQDALVLYGFHDLAERRCFEALLGAHGVGPSLALGILSVLTPDALAAAVEAGDVDRLLGVPGVGRKTAARLLLELRSRLGSVGGADPSLGGIGEDQPQTAAADALADLGYGPEEVRAALAGVDPAAPVEDQLRSALRHLAGAR</sequence>
<evidence type="ECO:0000256" key="1">
    <source>
        <dbReference type="ARBA" id="ARBA00022490"/>
    </source>
</evidence>
<comment type="domain">
    <text evidence="6">Has three domains with a flexible linker between the domains II and III and assumes an 'L' shape. Domain III is highly mobile and contacts RuvB.</text>
</comment>
<comment type="similarity">
    <text evidence="6">Belongs to the RuvA family.</text>
</comment>
<protein>
    <recommendedName>
        <fullName evidence="6">Holliday junction branch migration complex subunit RuvA</fullName>
    </recommendedName>
</protein>
<feature type="domain" description="Helix-hairpin-helix DNA-binding motif class 1" evidence="7">
    <location>
        <begin position="109"/>
        <end position="128"/>
    </location>
</feature>
<evidence type="ECO:0000256" key="4">
    <source>
        <dbReference type="ARBA" id="ARBA00023172"/>
    </source>
</evidence>
<comment type="subunit">
    <text evidence="6">Homotetramer. Forms an RuvA(8)-RuvB(12)-Holliday junction (HJ) complex. HJ DNA is sandwiched between 2 RuvA tetramers; dsDNA enters through RuvA and exits via RuvB. An RuvB hexamer assembles on each DNA strand where it exits the tetramer. Each RuvB hexamer is contacted by two RuvA subunits (via domain III) on 2 adjacent RuvB subunits; this complex drives branch migration. In the full resolvosome a probable DNA-RuvA(4)-RuvB(12)-RuvC(2) complex forms which resolves the HJ.</text>
</comment>
<dbReference type="InterPro" id="IPR013849">
    <property type="entry name" value="DNA_helicase_Holl-junc_RuvA_I"/>
</dbReference>
<evidence type="ECO:0000313" key="8">
    <source>
        <dbReference type="EMBL" id="MFC0081963.1"/>
    </source>
</evidence>
<evidence type="ECO:0000256" key="5">
    <source>
        <dbReference type="ARBA" id="ARBA00023204"/>
    </source>
</evidence>
<evidence type="ECO:0000259" key="7">
    <source>
        <dbReference type="SMART" id="SM00278"/>
    </source>
</evidence>
<gene>
    <name evidence="6 8" type="primary">ruvA</name>
    <name evidence="8" type="ORF">ACFFRE_07355</name>
</gene>